<keyword evidence="4 6" id="KW-1133">Transmembrane helix</keyword>
<keyword evidence="5 6" id="KW-0472">Membrane</keyword>
<dbReference type="RefSeq" id="WP_131608679.1">
    <property type="nucleotide sequence ID" value="NZ_SJSM01000004.1"/>
</dbReference>
<keyword evidence="3 6" id="KW-0812">Transmembrane</keyword>
<protein>
    <recommendedName>
        <fullName evidence="9">Prenyltransferase</fullName>
    </recommendedName>
</protein>
<dbReference type="Pfam" id="PF01040">
    <property type="entry name" value="UbiA"/>
    <property type="match status" value="1"/>
</dbReference>
<dbReference type="GO" id="GO:0016020">
    <property type="term" value="C:membrane"/>
    <property type="evidence" value="ECO:0007669"/>
    <property type="project" value="UniProtKB-SubCell"/>
</dbReference>
<evidence type="ECO:0008006" key="9">
    <source>
        <dbReference type="Google" id="ProtNLM"/>
    </source>
</evidence>
<feature type="transmembrane region" description="Helical" evidence="6">
    <location>
        <begin position="136"/>
        <end position="162"/>
    </location>
</feature>
<proteinExistence type="predicted"/>
<feature type="transmembrane region" description="Helical" evidence="6">
    <location>
        <begin position="284"/>
        <end position="311"/>
    </location>
</feature>
<evidence type="ECO:0000256" key="6">
    <source>
        <dbReference type="SAM" id="Phobius"/>
    </source>
</evidence>
<comment type="subcellular location">
    <subcellularLocation>
        <location evidence="1">Membrane</location>
        <topology evidence="1">Multi-pass membrane protein</topology>
    </subcellularLocation>
</comment>
<comment type="caution">
    <text evidence="7">The sequence shown here is derived from an EMBL/GenBank/DDBJ whole genome shotgun (WGS) entry which is preliminary data.</text>
</comment>
<accession>A0A4R0NC94</accession>
<dbReference type="AlphaFoldDB" id="A0A4R0NC94"/>
<feature type="transmembrane region" description="Helical" evidence="6">
    <location>
        <begin position="168"/>
        <end position="187"/>
    </location>
</feature>
<gene>
    <name evidence="7" type="ORF">EZ444_10480</name>
</gene>
<evidence type="ECO:0000256" key="3">
    <source>
        <dbReference type="ARBA" id="ARBA00022692"/>
    </source>
</evidence>
<feature type="transmembrane region" description="Helical" evidence="6">
    <location>
        <begin position="111"/>
        <end position="129"/>
    </location>
</feature>
<evidence type="ECO:0000256" key="4">
    <source>
        <dbReference type="ARBA" id="ARBA00022989"/>
    </source>
</evidence>
<organism evidence="7 8">
    <name type="scientific">Pedobacter hiemivivus</name>
    <dbReference type="NCBI Taxonomy" id="2530454"/>
    <lineage>
        <taxon>Bacteria</taxon>
        <taxon>Pseudomonadati</taxon>
        <taxon>Bacteroidota</taxon>
        <taxon>Sphingobacteriia</taxon>
        <taxon>Sphingobacteriales</taxon>
        <taxon>Sphingobacteriaceae</taxon>
        <taxon>Pedobacter</taxon>
    </lineage>
</organism>
<evidence type="ECO:0000256" key="5">
    <source>
        <dbReference type="ARBA" id="ARBA00023136"/>
    </source>
</evidence>
<keyword evidence="8" id="KW-1185">Reference proteome</keyword>
<feature type="transmembrane region" description="Helical" evidence="6">
    <location>
        <begin position="85"/>
        <end position="105"/>
    </location>
</feature>
<dbReference type="Proteomes" id="UP000291117">
    <property type="component" value="Unassembled WGS sequence"/>
</dbReference>
<keyword evidence="2" id="KW-1003">Cell membrane</keyword>
<name>A0A4R0NC94_9SPHI</name>
<feature type="transmembrane region" description="Helical" evidence="6">
    <location>
        <begin position="43"/>
        <end position="64"/>
    </location>
</feature>
<evidence type="ECO:0000313" key="7">
    <source>
        <dbReference type="EMBL" id="TCC97267.1"/>
    </source>
</evidence>
<dbReference type="InterPro" id="IPR044878">
    <property type="entry name" value="UbiA_sf"/>
</dbReference>
<dbReference type="GO" id="GO:0016765">
    <property type="term" value="F:transferase activity, transferring alkyl or aryl (other than methyl) groups"/>
    <property type="evidence" value="ECO:0007669"/>
    <property type="project" value="InterPro"/>
</dbReference>
<reference evidence="7 8" key="1">
    <citation type="submission" date="2019-02" db="EMBL/GenBank/DDBJ databases">
        <title>Pedobacter sp. RP-3-8 sp. nov., isolated from Arctic soil.</title>
        <authorList>
            <person name="Dahal R.H."/>
        </authorList>
    </citation>
    <scope>NUCLEOTIDE SEQUENCE [LARGE SCALE GENOMIC DNA]</scope>
    <source>
        <strain evidence="7 8">RP-3-8</strain>
    </source>
</reference>
<evidence type="ECO:0000256" key="2">
    <source>
        <dbReference type="ARBA" id="ARBA00022475"/>
    </source>
</evidence>
<evidence type="ECO:0000313" key="8">
    <source>
        <dbReference type="Proteomes" id="UP000291117"/>
    </source>
</evidence>
<feature type="transmembrane region" description="Helical" evidence="6">
    <location>
        <begin position="219"/>
        <end position="251"/>
    </location>
</feature>
<dbReference type="OrthoDB" id="871842at2"/>
<dbReference type="EMBL" id="SJSM01000004">
    <property type="protein sequence ID" value="TCC97267.1"/>
    <property type="molecule type" value="Genomic_DNA"/>
</dbReference>
<dbReference type="Gene3D" id="1.10.357.140">
    <property type="entry name" value="UbiA prenyltransferase"/>
    <property type="match status" value="1"/>
</dbReference>
<sequence length="330" mass="37880">MANNLSIIRSSEWWEYKLPPLLAIGYATAIKSDGQFIKSIPHLLFLLFSLIIGAAYVSIINDITDIDDDAASGKSNRIARVNPKVRWVFPTLCLLAGGLCCYYLYPDWLSILLYTIPWICFSLYSFRPIRLKNRGLLGVLADASGSHIFTSLLMISSISFITNQSVDWLWFISTGVWALCYGVRGILWHQFYDRKNDIQAQLNTFAVYTDPKLFRTREVVIFTIELLAMTIMLFCIHYLLPIIALFVYLLVAFSRTYKLNYTPVIIIAPENHPYHILMADFYQVYFPLSLLCTAAINEPYVFIILIIHLALFPKKTITSLKDLKILLSMR</sequence>
<evidence type="ECO:0000256" key="1">
    <source>
        <dbReference type="ARBA" id="ARBA00004141"/>
    </source>
</evidence>
<dbReference type="InterPro" id="IPR000537">
    <property type="entry name" value="UbiA_prenyltransferase"/>
</dbReference>